<dbReference type="EMBL" id="LAZR01044756">
    <property type="protein sequence ID" value="KKL03869.1"/>
    <property type="molecule type" value="Genomic_DNA"/>
</dbReference>
<dbReference type="AlphaFoldDB" id="A0A0F9A2S5"/>
<organism evidence="1">
    <name type="scientific">marine sediment metagenome</name>
    <dbReference type="NCBI Taxonomy" id="412755"/>
    <lineage>
        <taxon>unclassified sequences</taxon>
        <taxon>metagenomes</taxon>
        <taxon>ecological metagenomes</taxon>
    </lineage>
</organism>
<evidence type="ECO:0000313" key="1">
    <source>
        <dbReference type="EMBL" id="KKL03869.1"/>
    </source>
</evidence>
<feature type="non-terminal residue" evidence="1">
    <location>
        <position position="1"/>
    </location>
</feature>
<proteinExistence type="predicted"/>
<reference evidence="1" key="1">
    <citation type="journal article" date="2015" name="Nature">
        <title>Complex archaea that bridge the gap between prokaryotes and eukaryotes.</title>
        <authorList>
            <person name="Spang A."/>
            <person name="Saw J.H."/>
            <person name="Jorgensen S.L."/>
            <person name="Zaremba-Niedzwiedzka K."/>
            <person name="Martijn J."/>
            <person name="Lind A.E."/>
            <person name="van Eijk R."/>
            <person name="Schleper C."/>
            <person name="Guy L."/>
            <person name="Ettema T.J."/>
        </authorList>
    </citation>
    <scope>NUCLEOTIDE SEQUENCE</scope>
</reference>
<sequence>ESLQKDLGVPMLFRKQMYEELGKEVTGLTYEEFEKGMNKIHSFRSQIYNLLQDSKIFILEEDIAQMLYLTDNEIFPREIPFDNFFLETSFELKNGTIVKGIHIYKEPKKGFIIASVRLYSRNLPPSTMSFDLFAKNFETLKVGNKFFDKRTEEGSEVAIGIIKNKKIQTFICNFLDFLNDPEVELRTIERSEKNRERRIKNGKIPIPPINFIRVTGKLKIYQDNFRRLQDEERYREQAGKRIWIKPYIKGKGILKDKSYKIKKEVRNSSHA</sequence>
<name>A0A0F9A2S5_9ZZZZ</name>
<comment type="caution">
    <text evidence="1">The sequence shown here is derived from an EMBL/GenBank/DDBJ whole genome shotgun (WGS) entry which is preliminary data.</text>
</comment>
<accession>A0A0F9A2S5</accession>
<gene>
    <name evidence="1" type="ORF">LCGC14_2621790</name>
</gene>
<protein>
    <submittedName>
        <fullName evidence="1">Uncharacterized protein</fullName>
    </submittedName>
</protein>